<feature type="region of interest" description="Disordered" evidence="1">
    <location>
        <begin position="240"/>
        <end position="293"/>
    </location>
</feature>
<evidence type="ECO:0000313" key="4">
    <source>
        <dbReference type="Proteomes" id="UP000634136"/>
    </source>
</evidence>
<comment type="caution">
    <text evidence="3">The sequence shown here is derived from an EMBL/GenBank/DDBJ whole genome shotgun (WGS) entry which is preliminary data.</text>
</comment>
<organism evidence="3 4">
    <name type="scientific">Senna tora</name>
    <dbReference type="NCBI Taxonomy" id="362788"/>
    <lineage>
        <taxon>Eukaryota</taxon>
        <taxon>Viridiplantae</taxon>
        <taxon>Streptophyta</taxon>
        <taxon>Embryophyta</taxon>
        <taxon>Tracheophyta</taxon>
        <taxon>Spermatophyta</taxon>
        <taxon>Magnoliopsida</taxon>
        <taxon>eudicotyledons</taxon>
        <taxon>Gunneridae</taxon>
        <taxon>Pentapetalae</taxon>
        <taxon>rosids</taxon>
        <taxon>fabids</taxon>
        <taxon>Fabales</taxon>
        <taxon>Fabaceae</taxon>
        <taxon>Caesalpinioideae</taxon>
        <taxon>Cassia clade</taxon>
        <taxon>Senna</taxon>
    </lineage>
</organism>
<reference evidence="3" key="1">
    <citation type="submission" date="2020-09" db="EMBL/GenBank/DDBJ databases">
        <title>Genome-Enabled Discovery of Anthraquinone Biosynthesis in Senna tora.</title>
        <authorList>
            <person name="Kang S.-H."/>
            <person name="Pandey R.P."/>
            <person name="Lee C.-M."/>
            <person name="Sim J.-S."/>
            <person name="Jeong J.-T."/>
            <person name="Choi B.-S."/>
            <person name="Jung M."/>
            <person name="Ginzburg D."/>
            <person name="Zhao K."/>
            <person name="Won S.Y."/>
            <person name="Oh T.-J."/>
            <person name="Yu Y."/>
            <person name="Kim N.-H."/>
            <person name="Lee O.R."/>
            <person name="Lee T.-H."/>
            <person name="Bashyal P."/>
            <person name="Kim T.-S."/>
            <person name="Lee W.-H."/>
            <person name="Kawkins C."/>
            <person name="Kim C.-K."/>
            <person name="Kim J.S."/>
            <person name="Ahn B.O."/>
            <person name="Rhee S.Y."/>
            <person name="Sohng J.K."/>
        </authorList>
    </citation>
    <scope>NUCLEOTIDE SEQUENCE</scope>
    <source>
        <tissue evidence="3">Leaf</tissue>
    </source>
</reference>
<gene>
    <name evidence="3" type="ORF">G2W53_009616</name>
</gene>
<feature type="domain" description="HAT C-terminal dimerisation" evidence="2">
    <location>
        <begin position="488"/>
        <end position="529"/>
    </location>
</feature>
<name>A0A834WYB3_9FABA</name>
<dbReference type="Proteomes" id="UP000634136">
    <property type="component" value="Unassembled WGS sequence"/>
</dbReference>
<dbReference type="Pfam" id="PF05699">
    <property type="entry name" value="Dimer_Tnp_hAT"/>
    <property type="match status" value="1"/>
</dbReference>
<dbReference type="PANTHER" id="PTHR23272:SF161">
    <property type="entry name" value="ZINC FINGER BED DOMAIN-CONTAINING PROTEIN RICESLEEPER 1-LIKE"/>
    <property type="match status" value="1"/>
</dbReference>
<dbReference type="SUPFAM" id="SSF53098">
    <property type="entry name" value="Ribonuclease H-like"/>
    <property type="match status" value="1"/>
</dbReference>
<dbReference type="InterPro" id="IPR008906">
    <property type="entry name" value="HATC_C_dom"/>
</dbReference>
<protein>
    <submittedName>
        <fullName evidence="3">Zinc finger BED domain-containing protein RICESLEEPER 2-like</fullName>
    </submittedName>
</protein>
<dbReference type="EMBL" id="JAAIUW010000004">
    <property type="protein sequence ID" value="KAF7834757.1"/>
    <property type="molecule type" value="Genomic_DNA"/>
</dbReference>
<dbReference type="GO" id="GO:0046983">
    <property type="term" value="F:protein dimerization activity"/>
    <property type="evidence" value="ECO:0007669"/>
    <property type="project" value="InterPro"/>
</dbReference>
<sequence length="583" mass="66270">MLENNPSITSEELEEPILFLRFSAVVLGLLNPDIGEFRRFDLRVKRDGFEEEISSQRSLRRSSSPKKHTINAGSLASLRCAWINSSFCKKGSVISLKPSMTSLLGIVRFLLREVEAASHLDFIDIVKKDFSPLCTHPKHLSLPPPSVGPRPNRSHCDIAAHFIASLLASPHHCSLDTMATQFNVGEEMLKESFSIVIQNIGSNFCSNSLESLLNCSMSIPSFSITPPNWLFGNLYQNEENNSGSSSSARSEGKNGEAQKRAKGINLSKSKKRKRKEKEPIQRNEEPNRRTVRPSSWCMHKSITKIRNALRYVRASPAGMKKFKECVEKEKIQSTSMVQLDVPTRWNSTYLMLDSALKFEKAFSRYESQDAHYVLEHLGEGKRRGIPAREDWENARIIVTFLKVFYDVTTETTSSNYFHDFCLVVKTLKGWCESEDENLRRMAERMKEKDDSFGKIFDVEVADSMSWKVKNGLYKMDMNEEDNPENKSEIDQYLLEPREKMSSQFDILNWWKVNSTKFPILALIARDVSSLAPKTIEALICAQNWFRSKPLSMKIEECADDIEKLELGGDNGTTSGSGKQVLEV</sequence>
<accession>A0A834WYB3</accession>
<evidence type="ECO:0000313" key="3">
    <source>
        <dbReference type="EMBL" id="KAF7834757.1"/>
    </source>
</evidence>
<proteinExistence type="predicted"/>
<dbReference type="AlphaFoldDB" id="A0A834WYB3"/>
<evidence type="ECO:0000256" key="1">
    <source>
        <dbReference type="SAM" id="MobiDB-lite"/>
    </source>
</evidence>
<dbReference type="PANTHER" id="PTHR23272">
    <property type="entry name" value="BED FINGER-RELATED"/>
    <property type="match status" value="1"/>
</dbReference>
<keyword evidence="4" id="KW-1185">Reference proteome</keyword>
<feature type="compositionally biased region" description="Basic and acidic residues" evidence="1">
    <location>
        <begin position="276"/>
        <end position="288"/>
    </location>
</feature>
<feature type="compositionally biased region" description="Low complexity" evidence="1">
    <location>
        <begin position="240"/>
        <end position="249"/>
    </location>
</feature>
<dbReference type="OrthoDB" id="1714351at2759"/>
<evidence type="ECO:0000259" key="2">
    <source>
        <dbReference type="Pfam" id="PF05699"/>
    </source>
</evidence>
<feature type="compositionally biased region" description="Basic and acidic residues" evidence="1">
    <location>
        <begin position="250"/>
        <end position="259"/>
    </location>
</feature>
<dbReference type="InterPro" id="IPR012337">
    <property type="entry name" value="RNaseH-like_sf"/>
</dbReference>